<protein>
    <recommendedName>
        <fullName evidence="3">DNA phosphorothioation-dependent restriction protein DptG</fullName>
    </recommendedName>
</protein>
<reference evidence="2" key="1">
    <citation type="submission" date="2016-10" db="EMBL/GenBank/DDBJ databases">
        <authorList>
            <person name="Varghese N."/>
            <person name="Submissions S."/>
        </authorList>
    </citation>
    <scope>NUCLEOTIDE SEQUENCE [LARGE SCALE GENOMIC DNA]</scope>
    <source>
        <strain evidence="2">DSM 18887</strain>
    </source>
</reference>
<evidence type="ECO:0000313" key="2">
    <source>
        <dbReference type="Proteomes" id="UP000198749"/>
    </source>
</evidence>
<organism evidence="1 2">
    <name type="scientific">Amphritea atlantica</name>
    <dbReference type="NCBI Taxonomy" id="355243"/>
    <lineage>
        <taxon>Bacteria</taxon>
        <taxon>Pseudomonadati</taxon>
        <taxon>Pseudomonadota</taxon>
        <taxon>Gammaproteobacteria</taxon>
        <taxon>Oceanospirillales</taxon>
        <taxon>Oceanospirillaceae</taxon>
        <taxon>Amphritea</taxon>
    </lineage>
</organism>
<sequence>MINTTFDFKKPLESAQTLMGLQTSTLTKTVELQKKSAEELAAFFKGEADKAKELKTPEEFLKFNVESNKALYELLKTQGEAFSALAKESGEETMAEIKKLAS</sequence>
<evidence type="ECO:0000313" key="1">
    <source>
        <dbReference type="EMBL" id="SEQ41480.1"/>
    </source>
</evidence>
<dbReference type="STRING" id="355243.SAMN03080615_01444"/>
<dbReference type="OrthoDB" id="6120763at2"/>
<dbReference type="RefSeq" id="WP_091355938.1">
    <property type="nucleotide sequence ID" value="NZ_AP025284.1"/>
</dbReference>
<dbReference type="AlphaFoldDB" id="A0A1H9FU43"/>
<name>A0A1H9FU43_9GAMM</name>
<gene>
    <name evidence="1" type="ORF">SAMN03080615_01444</name>
</gene>
<accession>A0A1H9FU43</accession>
<evidence type="ECO:0008006" key="3">
    <source>
        <dbReference type="Google" id="ProtNLM"/>
    </source>
</evidence>
<proteinExistence type="predicted"/>
<dbReference type="EMBL" id="FOGB01000003">
    <property type="protein sequence ID" value="SEQ41480.1"/>
    <property type="molecule type" value="Genomic_DNA"/>
</dbReference>
<dbReference type="Proteomes" id="UP000198749">
    <property type="component" value="Unassembled WGS sequence"/>
</dbReference>
<keyword evidence="2" id="KW-1185">Reference proteome</keyword>